<evidence type="ECO:0000313" key="2">
    <source>
        <dbReference type="EMBL" id="KAK8061104.1"/>
    </source>
</evidence>
<comment type="caution">
    <text evidence="2">The sequence shown here is derived from an EMBL/GenBank/DDBJ whole genome shotgun (WGS) entry which is preliminary data.</text>
</comment>
<evidence type="ECO:0000313" key="3">
    <source>
        <dbReference type="Proteomes" id="UP001433268"/>
    </source>
</evidence>
<keyword evidence="3" id="KW-1185">Reference proteome</keyword>
<reference evidence="2 3" key="1">
    <citation type="submission" date="2023-01" db="EMBL/GenBank/DDBJ databases">
        <title>Analysis of 21 Apiospora genomes using comparative genomics revels a genus with tremendous synthesis potential of carbohydrate active enzymes and secondary metabolites.</title>
        <authorList>
            <person name="Sorensen T."/>
        </authorList>
    </citation>
    <scope>NUCLEOTIDE SEQUENCE [LARGE SCALE GENOMIC DNA]</scope>
    <source>
        <strain evidence="2 3">CBS 114990</strain>
    </source>
</reference>
<protein>
    <submittedName>
        <fullName evidence="2">Alpha/beta-hydrolase</fullName>
    </submittedName>
</protein>
<dbReference type="InterPro" id="IPR029058">
    <property type="entry name" value="AB_hydrolase_fold"/>
</dbReference>
<dbReference type="Pfam" id="PF12697">
    <property type="entry name" value="Abhydrolase_6"/>
    <property type="match status" value="1"/>
</dbReference>
<name>A0ABR1UQB2_9PEZI</name>
<sequence length="258" mass="28118">MSAEQPTVVIVPGAWTPPEAYHKLRNALEAKAFTVYVPTLPTNNGHRPPDSSFDDDVQAVRQVVQRLVKNDGKEVIMLMHSYGGVVGTTALRGLTRKDRASQGLPGGVVHLLYAAAFLLALDQNIRTVVQAVNLTRGSDGLVQFADDGTWFPTDPVSLLYQDLAPEDQEEQARLLKWGNAVVLTGNTTYGAWMDVPTLYVRATEDRWLPPAFQDFCVKNAVDAGVGIRTAELRSGHSPYVNFAGELAEMVVQISKSGV</sequence>
<dbReference type="InterPro" id="IPR000073">
    <property type="entry name" value="AB_hydrolase_1"/>
</dbReference>
<dbReference type="RefSeq" id="XP_066660524.1">
    <property type="nucleotide sequence ID" value="XM_066819639.1"/>
</dbReference>
<organism evidence="2 3">
    <name type="scientific">Apiospora hydei</name>
    <dbReference type="NCBI Taxonomy" id="1337664"/>
    <lineage>
        <taxon>Eukaryota</taxon>
        <taxon>Fungi</taxon>
        <taxon>Dikarya</taxon>
        <taxon>Ascomycota</taxon>
        <taxon>Pezizomycotina</taxon>
        <taxon>Sordariomycetes</taxon>
        <taxon>Xylariomycetidae</taxon>
        <taxon>Amphisphaeriales</taxon>
        <taxon>Apiosporaceae</taxon>
        <taxon>Apiospora</taxon>
    </lineage>
</organism>
<dbReference type="PANTHER" id="PTHR37017:SF10">
    <property type="entry name" value="AB HYDROLASE-1 DOMAIN-CONTAINING PROTEIN"/>
    <property type="match status" value="1"/>
</dbReference>
<dbReference type="SUPFAM" id="SSF53474">
    <property type="entry name" value="alpha/beta-Hydrolases"/>
    <property type="match status" value="1"/>
</dbReference>
<dbReference type="Proteomes" id="UP001433268">
    <property type="component" value="Unassembled WGS sequence"/>
</dbReference>
<proteinExistence type="predicted"/>
<dbReference type="Gene3D" id="3.40.50.1820">
    <property type="entry name" value="alpha/beta hydrolase"/>
    <property type="match status" value="1"/>
</dbReference>
<dbReference type="EMBL" id="JAQQWN010000011">
    <property type="protein sequence ID" value="KAK8061104.1"/>
    <property type="molecule type" value="Genomic_DNA"/>
</dbReference>
<dbReference type="PANTHER" id="PTHR37017">
    <property type="entry name" value="AB HYDROLASE-1 DOMAIN-CONTAINING PROTEIN-RELATED"/>
    <property type="match status" value="1"/>
</dbReference>
<accession>A0ABR1UQB2</accession>
<evidence type="ECO:0000259" key="1">
    <source>
        <dbReference type="Pfam" id="PF12697"/>
    </source>
</evidence>
<gene>
    <name evidence="2" type="ORF">PG997_015325</name>
</gene>
<dbReference type="GeneID" id="92052699"/>
<dbReference type="InterPro" id="IPR052897">
    <property type="entry name" value="Sec-Metab_Biosynth_Hydrolase"/>
</dbReference>
<feature type="domain" description="AB hydrolase-1" evidence="1">
    <location>
        <begin position="8"/>
        <end position="247"/>
    </location>
</feature>